<name>A0A3A8EIZ5_9GAMM</name>
<protein>
    <submittedName>
        <fullName evidence="1">Uncharacterized protein</fullName>
    </submittedName>
</protein>
<dbReference type="Proteomes" id="UP000282388">
    <property type="component" value="Unassembled WGS sequence"/>
</dbReference>
<sequence length="70" mass="8026">MQPRIHHLVQSIFPKQDSKVLEIRFDLSSYSDIELIKKVKLSECQNTKDAVCSILHDRGYTPAEIAILTN</sequence>
<dbReference type="AlphaFoldDB" id="A0A3A8EIZ5"/>
<dbReference type="EMBL" id="RAXV01000001">
    <property type="protein sequence ID" value="RKG34555.1"/>
    <property type="molecule type" value="Genomic_DNA"/>
</dbReference>
<evidence type="ECO:0000313" key="1">
    <source>
        <dbReference type="EMBL" id="RKG34555.1"/>
    </source>
</evidence>
<reference evidence="1 2" key="1">
    <citation type="submission" date="2018-09" db="EMBL/GenBank/DDBJ databases">
        <title>The draft genome of Acinetobacter spp. strains.</title>
        <authorList>
            <person name="Qin J."/>
            <person name="Feng Y."/>
            <person name="Zong Z."/>
        </authorList>
    </citation>
    <scope>NUCLEOTIDE SEQUENCE [LARGE SCALE GENOMIC DNA]</scope>
    <source>
        <strain evidence="1 2">WCHAc060012</strain>
    </source>
</reference>
<gene>
    <name evidence="1" type="ORF">D7V32_00330</name>
</gene>
<accession>A0A3A8EIZ5</accession>
<keyword evidence="2" id="KW-1185">Reference proteome</keyword>
<dbReference type="RefSeq" id="WP_120400939.1">
    <property type="nucleotide sequence ID" value="NZ_RAXV01000001.1"/>
</dbReference>
<proteinExistence type="predicted"/>
<evidence type="ECO:0000313" key="2">
    <source>
        <dbReference type="Proteomes" id="UP000282388"/>
    </source>
</evidence>
<organism evidence="1 2">
    <name type="scientific">Acinetobacter tianfuensis</name>
    <dbReference type="NCBI Taxonomy" id="2419603"/>
    <lineage>
        <taxon>Bacteria</taxon>
        <taxon>Pseudomonadati</taxon>
        <taxon>Pseudomonadota</taxon>
        <taxon>Gammaproteobacteria</taxon>
        <taxon>Moraxellales</taxon>
        <taxon>Moraxellaceae</taxon>
        <taxon>Acinetobacter</taxon>
    </lineage>
</organism>
<comment type="caution">
    <text evidence="1">The sequence shown here is derived from an EMBL/GenBank/DDBJ whole genome shotgun (WGS) entry which is preliminary data.</text>
</comment>